<name>A0ABD2WXJ8_9HYME</name>
<gene>
    <name evidence="1" type="ORF">TKK_008537</name>
</gene>
<dbReference type="AlphaFoldDB" id="A0ABD2WXJ8"/>
<sequence>MIENGKCSCEMFNEDLNHVLWQCKKYDVHRKKLIYSLKSLNYTLPLNIESFLTCKDITAMKKIMIFFKECDLKV</sequence>
<evidence type="ECO:0008006" key="3">
    <source>
        <dbReference type="Google" id="ProtNLM"/>
    </source>
</evidence>
<protein>
    <recommendedName>
        <fullName evidence="3">Reverse transcriptase zinc-binding domain-containing protein</fullName>
    </recommendedName>
</protein>
<evidence type="ECO:0000313" key="2">
    <source>
        <dbReference type="Proteomes" id="UP001627154"/>
    </source>
</evidence>
<dbReference type="Proteomes" id="UP001627154">
    <property type="component" value="Unassembled WGS sequence"/>
</dbReference>
<keyword evidence="2" id="KW-1185">Reference proteome</keyword>
<evidence type="ECO:0000313" key="1">
    <source>
        <dbReference type="EMBL" id="KAL3397792.1"/>
    </source>
</evidence>
<accession>A0ABD2WXJ8</accession>
<reference evidence="1 2" key="1">
    <citation type="journal article" date="2024" name="bioRxiv">
        <title>A reference genome for Trichogramma kaykai: A tiny desert-dwelling parasitoid wasp with competing sex-ratio distorters.</title>
        <authorList>
            <person name="Culotta J."/>
            <person name="Lindsey A.R."/>
        </authorList>
    </citation>
    <scope>NUCLEOTIDE SEQUENCE [LARGE SCALE GENOMIC DNA]</scope>
    <source>
        <strain evidence="1 2">KSX58</strain>
    </source>
</reference>
<organism evidence="1 2">
    <name type="scientific">Trichogramma kaykai</name>
    <dbReference type="NCBI Taxonomy" id="54128"/>
    <lineage>
        <taxon>Eukaryota</taxon>
        <taxon>Metazoa</taxon>
        <taxon>Ecdysozoa</taxon>
        <taxon>Arthropoda</taxon>
        <taxon>Hexapoda</taxon>
        <taxon>Insecta</taxon>
        <taxon>Pterygota</taxon>
        <taxon>Neoptera</taxon>
        <taxon>Endopterygota</taxon>
        <taxon>Hymenoptera</taxon>
        <taxon>Apocrita</taxon>
        <taxon>Proctotrupomorpha</taxon>
        <taxon>Chalcidoidea</taxon>
        <taxon>Trichogrammatidae</taxon>
        <taxon>Trichogramma</taxon>
    </lineage>
</organism>
<proteinExistence type="predicted"/>
<comment type="caution">
    <text evidence="1">The sequence shown here is derived from an EMBL/GenBank/DDBJ whole genome shotgun (WGS) entry which is preliminary data.</text>
</comment>
<dbReference type="EMBL" id="JBJJXI010000061">
    <property type="protein sequence ID" value="KAL3397792.1"/>
    <property type="molecule type" value="Genomic_DNA"/>
</dbReference>